<dbReference type="AlphaFoldDB" id="A0A6C0E3H1"/>
<sequence length="145" mass="17187">MQIQLHTKPQYLKITNLLLFISFIFFIINSKKNIHEVLLGLCLLASIIMSQLFWNNPKKYSIVHRVDAYVAKFSISYFIIYTLLCKNLQISMVLFYSYIVSLFGIFFSFYMSNYYSSREWCCSNHIYCHGMLHICCFIASLYAFL</sequence>
<evidence type="ECO:0000256" key="1">
    <source>
        <dbReference type="SAM" id="Phobius"/>
    </source>
</evidence>
<keyword evidence="1" id="KW-1133">Transmembrane helix</keyword>
<protein>
    <submittedName>
        <fullName evidence="2">Uncharacterized protein</fullName>
    </submittedName>
</protein>
<organism evidence="2">
    <name type="scientific">viral metagenome</name>
    <dbReference type="NCBI Taxonomy" id="1070528"/>
    <lineage>
        <taxon>unclassified sequences</taxon>
        <taxon>metagenomes</taxon>
        <taxon>organismal metagenomes</taxon>
    </lineage>
</organism>
<dbReference type="EMBL" id="MN739734">
    <property type="protein sequence ID" value="QHT23727.1"/>
    <property type="molecule type" value="Genomic_DNA"/>
</dbReference>
<feature type="transmembrane region" description="Helical" evidence="1">
    <location>
        <begin position="12"/>
        <end position="28"/>
    </location>
</feature>
<keyword evidence="1" id="KW-0472">Membrane</keyword>
<feature type="transmembrane region" description="Helical" evidence="1">
    <location>
        <begin position="124"/>
        <end position="144"/>
    </location>
</feature>
<name>A0A6C0E3H1_9ZZZZ</name>
<proteinExistence type="predicted"/>
<feature type="transmembrane region" description="Helical" evidence="1">
    <location>
        <begin position="66"/>
        <end position="84"/>
    </location>
</feature>
<reference evidence="2" key="1">
    <citation type="journal article" date="2020" name="Nature">
        <title>Giant virus diversity and host interactions through global metagenomics.</title>
        <authorList>
            <person name="Schulz F."/>
            <person name="Roux S."/>
            <person name="Paez-Espino D."/>
            <person name="Jungbluth S."/>
            <person name="Walsh D.A."/>
            <person name="Denef V.J."/>
            <person name="McMahon K.D."/>
            <person name="Konstantinidis K.T."/>
            <person name="Eloe-Fadrosh E.A."/>
            <person name="Kyrpides N.C."/>
            <person name="Woyke T."/>
        </authorList>
    </citation>
    <scope>NUCLEOTIDE SEQUENCE</scope>
    <source>
        <strain evidence="2">GVMAG-M-3300023179-116</strain>
    </source>
</reference>
<feature type="transmembrane region" description="Helical" evidence="1">
    <location>
        <begin position="34"/>
        <end position="54"/>
    </location>
</feature>
<keyword evidence="1" id="KW-0812">Transmembrane</keyword>
<feature type="transmembrane region" description="Helical" evidence="1">
    <location>
        <begin position="90"/>
        <end position="112"/>
    </location>
</feature>
<evidence type="ECO:0000313" key="2">
    <source>
        <dbReference type="EMBL" id="QHT23727.1"/>
    </source>
</evidence>
<accession>A0A6C0E3H1</accession>